<dbReference type="SMART" id="SM00320">
    <property type="entry name" value="WD40"/>
    <property type="match status" value="6"/>
</dbReference>
<feature type="domain" description="Mab-21-like nucleotidyltransferase" evidence="8">
    <location>
        <begin position="262"/>
        <end position="407"/>
    </location>
</feature>
<dbReference type="PROSITE" id="PS00678">
    <property type="entry name" value="WD_REPEATS_1"/>
    <property type="match status" value="1"/>
</dbReference>
<dbReference type="PANTHER" id="PTHR44040:SF1">
    <property type="entry name" value="RETINOBLASTOMA-BINDING PROTEIN 5"/>
    <property type="match status" value="1"/>
</dbReference>
<reference evidence="11" key="1">
    <citation type="journal article" date="2017" name="bioRxiv">
        <title>Comparative analysis of the genomes of Stylophora pistillata and Acropora digitifera provides evidence for extensive differences between species of corals.</title>
        <authorList>
            <person name="Voolstra C.R."/>
            <person name="Li Y."/>
            <person name="Liew Y.J."/>
            <person name="Baumgarten S."/>
            <person name="Zoccola D."/>
            <person name="Flot J.-F."/>
            <person name="Tambutte S."/>
            <person name="Allemand D."/>
            <person name="Aranda M."/>
        </authorList>
    </citation>
    <scope>NUCLEOTIDE SEQUENCE [LARGE SCALE GENOMIC DNA]</scope>
</reference>
<evidence type="ECO:0000256" key="6">
    <source>
        <dbReference type="PROSITE-ProRule" id="PRU00221"/>
    </source>
</evidence>
<sequence>MNLELLQSFGQSYPEEYDGSLDSVSVAGTASFNRRGSLLAVGCNDGRIVIWDFLTRGIAKIISAHVHPVTSVSWSRNGRKLLSGSNDWNVSVWDVLSGECDQKYRFQSPVTKVQFHPRNNNIILVCPMKHAPVLVKLDGQHFSLPNGGEMAEAHEESCEASTSLEESANCLPLTSPALNNTVNFMLSGFMVGCQSVRYGCDLSEYLHNLKPMDDSQTPVTFHYTSSRAEGIERAADDDFMFVNHNFRVVYQSTSIAEKEKYFIATDLHPGYVHLRARVHNTECGNDDLELTENDGFLRNDVVKAFMVEPESEETENDDDFFGDLTEHGPALTDDVHNRDFVCALPCYEWPDIASEFASRPREFNQPSREIIEKIVSQGCLYVGVGHPCSGDRGKEWRLSFSLAEKILTRCWCDAKIKCYIAVKALCKENLSAEPKVICSYFIKTAIFWLSERIPESFWDDRRILECILSVLKELLSYTTSGTCPNYFVASNNMMDHLDLEQRKDAISILQSMMSDLPLSILQSQLAADTFKSSGDFVTLYLILKNSDSTSNAEAQLAQVNSHLSQNHFQNNENYYESMHLTETLQEFKHFFFHRLESGEVDQVAQGILDDLPRVISDPTFKNAYEKLLFVSLGNSYHVMALSKCGLSAEERKGLSTQAEGWISKAGILKHPSGFEDGGIFSNAVKCLFYYTNGDKETAFDLCSKESDKLNSDLSNLHNLCHWSCAVVITRKEAEDFSSIDSNFTAILAERDLLFSPSEQNIVASFDRKGEYIYTGNSKGKVLVIEAETLQVVTSFRIQTGTSANTAIKGIEFARRGSAFLINSQDRIIRVFDSQIVLSCQGTEGAEPEPIQKLQDLVNRTLWKKCCFSGDGEYICAGSSRTHALYIWEKGVGNLVKILHGTKGELLLEVVWHPIRPIIASISSGVVSIWAQNHVENWSAFAPDFKELDENVEYEEKENEFDIEDEDEEAEVPSETEAGEEDEVDVCAVERIPALCSSDEENDEDLDSVYYLPVAPEVDDPEETGWTQETEIRPHDSENKRRASQETGAESSKKKVKVIDIRHSSSEVHQETKSFGQQKELSILKDAPSADTPPIVPETVAIEPSEIQPDLSTDLDTDSAFE</sequence>
<dbReference type="InterPro" id="IPR019775">
    <property type="entry name" value="WD40_repeat_CS"/>
</dbReference>
<keyword evidence="5" id="KW-0539">Nucleus</keyword>
<dbReference type="PROSITE" id="PS50294">
    <property type="entry name" value="WD_REPEATS_REGION"/>
    <property type="match status" value="1"/>
</dbReference>
<evidence type="ECO:0000313" key="10">
    <source>
        <dbReference type="EMBL" id="PFX19107.1"/>
    </source>
</evidence>
<evidence type="ECO:0000313" key="11">
    <source>
        <dbReference type="Proteomes" id="UP000225706"/>
    </source>
</evidence>
<proteinExistence type="inferred from homology"/>
<dbReference type="SMART" id="SM01265">
    <property type="entry name" value="Mab-21"/>
    <property type="match status" value="1"/>
</dbReference>
<dbReference type="InterPro" id="IPR046906">
    <property type="entry name" value="Mab-21_HhH/H2TH-like"/>
</dbReference>
<dbReference type="InterPro" id="IPR046903">
    <property type="entry name" value="Mab-21-like_nuc_Trfase"/>
</dbReference>
<dbReference type="STRING" id="50429.A0A2B4RRX6"/>
<keyword evidence="4" id="KW-0677">Repeat</keyword>
<dbReference type="Pfam" id="PF00400">
    <property type="entry name" value="WD40"/>
    <property type="match status" value="2"/>
</dbReference>
<feature type="compositionally biased region" description="Basic and acidic residues" evidence="7">
    <location>
        <begin position="1050"/>
        <end position="1071"/>
    </location>
</feature>
<accession>A0A2B4RRX6</accession>
<comment type="subcellular location">
    <subcellularLocation>
        <location evidence="1">Nucleus</location>
    </subcellularLocation>
</comment>
<dbReference type="Pfam" id="PF20266">
    <property type="entry name" value="Mab-21_C"/>
    <property type="match status" value="1"/>
</dbReference>
<dbReference type="PROSITE" id="PS50082">
    <property type="entry name" value="WD_REPEATS_2"/>
    <property type="match status" value="1"/>
</dbReference>
<dbReference type="InterPro" id="IPR036322">
    <property type="entry name" value="WD40_repeat_dom_sf"/>
</dbReference>
<evidence type="ECO:0000256" key="3">
    <source>
        <dbReference type="ARBA" id="ARBA00022574"/>
    </source>
</evidence>
<feature type="repeat" description="WD" evidence="6">
    <location>
        <begin position="62"/>
        <end position="103"/>
    </location>
</feature>
<evidence type="ECO:0000256" key="4">
    <source>
        <dbReference type="ARBA" id="ARBA00022737"/>
    </source>
</evidence>
<dbReference type="InterPro" id="IPR001680">
    <property type="entry name" value="WD40_rpt"/>
</dbReference>
<dbReference type="Pfam" id="PF03281">
    <property type="entry name" value="Mab-21"/>
    <property type="match status" value="1"/>
</dbReference>
<feature type="domain" description="Mab-21-like HhH/H2TH-like" evidence="9">
    <location>
        <begin position="417"/>
        <end position="507"/>
    </location>
</feature>
<keyword evidence="3 6" id="KW-0853">WD repeat</keyword>
<dbReference type="PANTHER" id="PTHR44040">
    <property type="entry name" value="RETINOBLASTOMA-BINDING PROTEIN 5"/>
    <property type="match status" value="1"/>
</dbReference>
<feature type="region of interest" description="Disordered" evidence="7">
    <location>
        <begin position="1014"/>
        <end position="1121"/>
    </location>
</feature>
<comment type="similarity">
    <text evidence="2">Belongs to the mab-21 family.</text>
</comment>
<evidence type="ECO:0000256" key="5">
    <source>
        <dbReference type="ARBA" id="ARBA00023242"/>
    </source>
</evidence>
<dbReference type="SUPFAM" id="SSF50978">
    <property type="entry name" value="WD40 repeat-like"/>
    <property type="match status" value="1"/>
</dbReference>
<dbReference type="InterPro" id="IPR037850">
    <property type="entry name" value="RBBP5/Swd1"/>
</dbReference>
<organism evidence="10 11">
    <name type="scientific">Stylophora pistillata</name>
    <name type="common">Smooth cauliflower coral</name>
    <dbReference type="NCBI Taxonomy" id="50429"/>
    <lineage>
        <taxon>Eukaryota</taxon>
        <taxon>Metazoa</taxon>
        <taxon>Cnidaria</taxon>
        <taxon>Anthozoa</taxon>
        <taxon>Hexacorallia</taxon>
        <taxon>Scleractinia</taxon>
        <taxon>Astrocoeniina</taxon>
        <taxon>Pocilloporidae</taxon>
        <taxon>Stylophora</taxon>
    </lineage>
</organism>
<evidence type="ECO:0000256" key="1">
    <source>
        <dbReference type="ARBA" id="ARBA00004123"/>
    </source>
</evidence>
<dbReference type="Proteomes" id="UP000225706">
    <property type="component" value="Unassembled WGS sequence"/>
</dbReference>
<dbReference type="EMBL" id="LSMT01000377">
    <property type="protein sequence ID" value="PFX19107.1"/>
    <property type="molecule type" value="Genomic_DNA"/>
</dbReference>
<dbReference type="AlphaFoldDB" id="A0A2B4RRX6"/>
<feature type="compositionally biased region" description="Basic and acidic residues" evidence="7">
    <location>
        <begin position="1029"/>
        <end position="1043"/>
    </location>
</feature>
<gene>
    <name evidence="10" type="primary">Rbbp5</name>
    <name evidence="10" type="ORF">AWC38_SpisGene16487</name>
</gene>
<dbReference type="Gene3D" id="1.10.1410.40">
    <property type="match status" value="1"/>
</dbReference>
<dbReference type="Gene3D" id="2.130.10.10">
    <property type="entry name" value="YVTN repeat-like/Quinoprotein amine dehydrogenase"/>
    <property type="match status" value="2"/>
</dbReference>
<feature type="compositionally biased region" description="Acidic residues" evidence="7">
    <location>
        <begin position="1112"/>
        <end position="1121"/>
    </location>
</feature>
<dbReference type="InterPro" id="IPR024810">
    <property type="entry name" value="MAB21L/cGLR"/>
</dbReference>
<protein>
    <submittedName>
        <fullName evidence="10">Retinoblastoma-binding protein 5</fullName>
    </submittedName>
</protein>
<dbReference type="GO" id="GO:0016779">
    <property type="term" value="F:nucleotidyltransferase activity"/>
    <property type="evidence" value="ECO:0007669"/>
    <property type="project" value="UniProtKB-ARBA"/>
</dbReference>
<feature type="region of interest" description="Disordered" evidence="7">
    <location>
        <begin position="953"/>
        <end position="983"/>
    </location>
</feature>
<comment type="caution">
    <text evidence="10">The sequence shown here is derived from an EMBL/GenBank/DDBJ whole genome shotgun (WGS) entry which is preliminary data.</text>
</comment>
<dbReference type="OrthoDB" id="196858at2759"/>
<keyword evidence="11" id="KW-1185">Reference proteome</keyword>
<dbReference type="InterPro" id="IPR015943">
    <property type="entry name" value="WD40/YVTN_repeat-like_dom_sf"/>
</dbReference>
<dbReference type="GO" id="GO:0048188">
    <property type="term" value="C:Set1C/COMPASS complex"/>
    <property type="evidence" value="ECO:0007669"/>
    <property type="project" value="InterPro"/>
</dbReference>
<evidence type="ECO:0000259" key="9">
    <source>
        <dbReference type="Pfam" id="PF20266"/>
    </source>
</evidence>
<evidence type="ECO:0000259" key="8">
    <source>
        <dbReference type="Pfam" id="PF03281"/>
    </source>
</evidence>
<evidence type="ECO:0000256" key="7">
    <source>
        <dbReference type="SAM" id="MobiDB-lite"/>
    </source>
</evidence>
<name>A0A2B4RRX6_STYPI</name>
<evidence type="ECO:0000256" key="2">
    <source>
        <dbReference type="ARBA" id="ARBA00008307"/>
    </source>
</evidence>